<name>A0A1X2I269_9FUNG</name>
<organism evidence="1 2">
    <name type="scientific">Absidia repens</name>
    <dbReference type="NCBI Taxonomy" id="90262"/>
    <lineage>
        <taxon>Eukaryota</taxon>
        <taxon>Fungi</taxon>
        <taxon>Fungi incertae sedis</taxon>
        <taxon>Mucoromycota</taxon>
        <taxon>Mucoromycotina</taxon>
        <taxon>Mucoromycetes</taxon>
        <taxon>Mucorales</taxon>
        <taxon>Cunninghamellaceae</taxon>
        <taxon>Absidia</taxon>
    </lineage>
</organism>
<dbReference type="EMBL" id="MCGE01000034">
    <property type="protein sequence ID" value="ORZ07643.1"/>
    <property type="molecule type" value="Genomic_DNA"/>
</dbReference>
<sequence>MWFLSQLLQVLRALRRERDHITHIFLPSSPSFLILSLTLQMVVQVSSINSDKFSDWRRKLFHEVFVDGIFIFRQKEAPDKFFPGRVDLEAGRSKRVVLRYQEIVQQSFSLGTFMAEWTNSGRRETANQEIPGLSPGSNDMLRETSKKGIRVNFCGGQCPEIFSRKT</sequence>
<accession>A0A1X2I269</accession>
<keyword evidence="2" id="KW-1185">Reference proteome</keyword>
<dbReference type="AlphaFoldDB" id="A0A1X2I269"/>
<proteinExistence type="predicted"/>
<gene>
    <name evidence="1" type="ORF">BCR42DRAFT_397185</name>
</gene>
<reference evidence="1 2" key="1">
    <citation type="submission" date="2016-07" db="EMBL/GenBank/DDBJ databases">
        <title>Pervasive Adenine N6-methylation of Active Genes in Fungi.</title>
        <authorList>
            <consortium name="DOE Joint Genome Institute"/>
            <person name="Mondo S.J."/>
            <person name="Dannebaum R.O."/>
            <person name="Kuo R.C."/>
            <person name="Labutti K."/>
            <person name="Haridas S."/>
            <person name="Kuo A."/>
            <person name="Salamov A."/>
            <person name="Ahrendt S.R."/>
            <person name="Lipzen A."/>
            <person name="Sullivan W."/>
            <person name="Andreopoulos W.B."/>
            <person name="Clum A."/>
            <person name="Lindquist E."/>
            <person name="Daum C."/>
            <person name="Ramamoorthy G.K."/>
            <person name="Gryganskyi A."/>
            <person name="Culley D."/>
            <person name="Magnuson J.K."/>
            <person name="James T.Y."/>
            <person name="O'Malley M.A."/>
            <person name="Stajich J.E."/>
            <person name="Spatafora J.W."/>
            <person name="Visel A."/>
            <person name="Grigoriev I.V."/>
        </authorList>
    </citation>
    <scope>NUCLEOTIDE SEQUENCE [LARGE SCALE GENOMIC DNA]</scope>
    <source>
        <strain evidence="1 2">NRRL 1336</strain>
    </source>
</reference>
<evidence type="ECO:0000313" key="2">
    <source>
        <dbReference type="Proteomes" id="UP000193560"/>
    </source>
</evidence>
<evidence type="ECO:0000313" key="1">
    <source>
        <dbReference type="EMBL" id="ORZ07643.1"/>
    </source>
</evidence>
<comment type="caution">
    <text evidence="1">The sequence shown here is derived from an EMBL/GenBank/DDBJ whole genome shotgun (WGS) entry which is preliminary data.</text>
</comment>
<dbReference type="Proteomes" id="UP000193560">
    <property type="component" value="Unassembled WGS sequence"/>
</dbReference>
<protein>
    <submittedName>
        <fullName evidence="1">Uncharacterized protein</fullName>
    </submittedName>
</protein>